<reference evidence="3 4" key="2">
    <citation type="journal article" date="2017" name="Front. Plant Sci.">
        <title>Gene Classification and Mining of Molecular Markers Useful in Red Clover (Trifolium pratense) Breeding.</title>
        <authorList>
            <person name="Istvanek J."/>
            <person name="Dluhosova J."/>
            <person name="Dluhos P."/>
            <person name="Patkova L."/>
            <person name="Nedelnik J."/>
            <person name="Repkova J."/>
        </authorList>
    </citation>
    <scope>NUCLEOTIDE SEQUENCE [LARGE SCALE GENOMIC DNA]</scope>
    <source>
        <strain evidence="4">cv. Tatra</strain>
        <tissue evidence="3">Young leaves</tissue>
    </source>
</reference>
<dbReference type="Proteomes" id="UP000236291">
    <property type="component" value="Unassembled WGS sequence"/>
</dbReference>
<protein>
    <submittedName>
        <fullName evidence="3">LOB domain-containing protein 20-like</fullName>
    </submittedName>
</protein>
<dbReference type="GO" id="GO:0009755">
    <property type="term" value="P:hormone-mediated signaling pathway"/>
    <property type="evidence" value="ECO:0007669"/>
    <property type="project" value="TreeGrafter"/>
</dbReference>
<proteinExistence type="inferred from homology"/>
<dbReference type="GO" id="GO:0005634">
    <property type="term" value="C:nucleus"/>
    <property type="evidence" value="ECO:0007669"/>
    <property type="project" value="TreeGrafter"/>
</dbReference>
<dbReference type="AlphaFoldDB" id="A0A2K3MUE6"/>
<reference evidence="3 4" key="1">
    <citation type="journal article" date="2014" name="Am. J. Bot.">
        <title>Genome assembly and annotation for red clover (Trifolium pratense; Fabaceae).</title>
        <authorList>
            <person name="Istvanek J."/>
            <person name="Jaros M."/>
            <person name="Krenek A."/>
            <person name="Repkova J."/>
        </authorList>
    </citation>
    <scope>NUCLEOTIDE SEQUENCE [LARGE SCALE GENOMIC DNA]</scope>
    <source>
        <strain evidence="4">cv. Tatra</strain>
        <tissue evidence="3">Young leaves</tissue>
    </source>
</reference>
<dbReference type="ExpressionAtlas" id="A0A2K3MUE6">
    <property type="expression patterns" value="baseline"/>
</dbReference>
<sequence length="213" mass="23631">MAESQGGDVSSATRHNKGANIAKLDTAGATQEVAVTMPCGVCKYLKKKCTSECISAPYYGKGAASFAAEHRVFGASNVSKLLSNISTNHRHKAAVTIYPMRLRLGYLIPFLLCSYRLSKIVAAMQAEVSMMQSQLMNRRYAYSSALQTTHQKQHQIQQQPNFNVSVQPAYSNNICFHQQFHEQEQLHPGFDLTLETAPSSHSLEPFQNSRMSI</sequence>
<feature type="domain" description="LOB" evidence="2">
    <location>
        <begin position="37"/>
        <end position="137"/>
    </location>
</feature>
<dbReference type="STRING" id="57577.A0A2K3MUE6"/>
<comment type="caution">
    <text evidence="3">The sequence shown here is derived from an EMBL/GenBank/DDBJ whole genome shotgun (WGS) entry which is preliminary data.</text>
</comment>
<name>A0A2K3MUE6_TRIPR</name>
<organism evidence="3 4">
    <name type="scientific">Trifolium pratense</name>
    <name type="common">Red clover</name>
    <dbReference type="NCBI Taxonomy" id="57577"/>
    <lineage>
        <taxon>Eukaryota</taxon>
        <taxon>Viridiplantae</taxon>
        <taxon>Streptophyta</taxon>
        <taxon>Embryophyta</taxon>
        <taxon>Tracheophyta</taxon>
        <taxon>Spermatophyta</taxon>
        <taxon>Magnoliopsida</taxon>
        <taxon>eudicotyledons</taxon>
        <taxon>Gunneridae</taxon>
        <taxon>Pentapetalae</taxon>
        <taxon>rosids</taxon>
        <taxon>fabids</taxon>
        <taxon>Fabales</taxon>
        <taxon>Fabaceae</taxon>
        <taxon>Papilionoideae</taxon>
        <taxon>50 kb inversion clade</taxon>
        <taxon>NPAAA clade</taxon>
        <taxon>Hologalegina</taxon>
        <taxon>IRL clade</taxon>
        <taxon>Trifolieae</taxon>
        <taxon>Trifolium</taxon>
    </lineage>
</organism>
<dbReference type="PANTHER" id="PTHR31529:SF26">
    <property type="entry name" value="LOB DOMAIN-CONTAINING PROTEIN CRL1"/>
    <property type="match status" value="1"/>
</dbReference>
<dbReference type="EMBL" id="ASHM01012501">
    <property type="protein sequence ID" value="PNX94453.1"/>
    <property type="molecule type" value="Genomic_DNA"/>
</dbReference>
<evidence type="ECO:0000256" key="1">
    <source>
        <dbReference type="ARBA" id="ARBA00005474"/>
    </source>
</evidence>
<dbReference type="GO" id="GO:0045893">
    <property type="term" value="P:positive regulation of DNA-templated transcription"/>
    <property type="evidence" value="ECO:0007669"/>
    <property type="project" value="TreeGrafter"/>
</dbReference>
<dbReference type="InterPro" id="IPR004883">
    <property type="entry name" value="LOB"/>
</dbReference>
<evidence type="ECO:0000259" key="2">
    <source>
        <dbReference type="PROSITE" id="PS50891"/>
    </source>
</evidence>
<gene>
    <name evidence="3" type="ORF">L195_g017629</name>
</gene>
<dbReference type="Pfam" id="PF03195">
    <property type="entry name" value="LOB"/>
    <property type="match status" value="1"/>
</dbReference>
<accession>A0A2K3MUE6</accession>
<dbReference type="PANTHER" id="PTHR31529">
    <property type="entry name" value="LOB DOMAIN CONTAINING PROTEIN"/>
    <property type="match status" value="1"/>
</dbReference>
<evidence type="ECO:0000313" key="3">
    <source>
        <dbReference type="EMBL" id="PNX94453.1"/>
    </source>
</evidence>
<comment type="similarity">
    <text evidence="1">Belongs to the LOB domain-containing protein family.</text>
</comment>
<evidence type="ECO:0000313" key="4">
    <source>
        <dbReference type="Proteomes" id="UP000236291"/>
    </source>
</evidence>
<dbReference type="PROSITE" id="PS50891">
    <property type="entry name" value="LOB"/>
    <property type="match status" value="1"/>
</dbReference>